<feature type="region of interest" description="Disordered" evidence="1">
    <location>
        <begin position="54"/>
        <end position="79"/>
    </location>
</feature>
<dbReference type="Gramene" id="OB10G24800.1">
    <property type="protein sequence ID" value="OB10G24800.1"/>
    <property type="gene ID" value="OB10G24800"/>
</dbReference>
<dbReference type="AlphaFoldDB" id="J3N4N2"/>
<accession>J3N4N2</accession>
<keyword evidence="3" id="KW-1185">Reference proteome</keyword>
<feature type="compositionally biased region" description="Low complexity" evidence="1">
    <location>
        <begin position="58"/>
        <end position="68"/>
    </location>
</feature>
<evidence type="ECO:0000313" key="3">
    <source>
        <dbReference type="Proteomes" id="UP000006038"/>
    </source>
</evidence>
<reference evidence="2" key="1">
    <citation type="journal article" date="2013" name="Nat. Commun.">
        <title>Whole-genome sequencing of Oryza brachyantha reveals mechanisms underlying Oryza genome evolution.</title>
        <authorList>
            <person name="Chen J."/>
            <person name="Huang Q."/>
            <person name="Gao D."/>
            <person name="Wang J."/>
            <person name="Lang Y."/>
            <person name="Liu T."/>
            <person name="Li B."/>
            <person name="Bai Z."/>
            <person name="Luis Goicoechea J."/>
            <person name="Liang C."/>
            <person name="Chen C."/>
            <person name="Zhang W."/>
            <person name="Sun S."/>
            <person name="Liao Y."/>
            <person name="Zhang X."/>
            <person name="Yang L."/>
            <person name="Song C."/>
            <person name="Wang M."/>
            <person name="Shi J."/>
            <person name="Liu G."/>
            <person name="Liu J."/>
            <person name="Zhou H."/>
            <person name="Zhou W."/>
            <person name="Yu Q."/>
            <person name="An N."/>
            <person name="Chen Y."/>
            <person name="Cai Q."/>
            <person name="Wang B."/>
            <person name="Liu B."/>
            <person name="Min J."/>
            <person name="Huang Y."/>
            <person name="Wu H."/>
            <person name="Li Z."/>
            <person name="Zhang Y."/>
            <person name="Yin Y."/>
            <person name="Song W."/>
            <person name="Jiang J."/>
            <person name="Jackson S.A."/>
            <person name="Wing R.A."/>
            <person name="Wang J."/>
            <person name="Chen M."/>
        </authorList>
    </citation>
    <scope>NUCLEOTIDE SEQUENCE [LARGE SCALE GENOMIC DNA]</scope>
    <source>
        <strain evidence="2">cv. IRGC 101232</strain>
    </source>
</reference>
<dbReference type="EnsemblPlants" id="OB10G24800.1">
    <property type="protein sequence ID" value="OB10G24800.1"/>
    <property type="gene ID" value="OB10G24800"/>
</dbReference>
<reference evidence="2" key="2">
    <citation type="submission" date="2013-04" db="UniProtKB">
        <authorList>
            <consortium name="EnsemblPlants"/>
        </authorList>
    </citation>
    <scope>IDENTIFICATION</scope>
</reference>
<evidence type="ECO:0000313" key="2">
    <source>
        <dbReference type="EnsemblPlants" id="OB10G24800.1"/>
    </source>
</evidence>
<name>J3N4N2_ORYBR</name>
<dbReference type="Proteomes" id="UP000006038">
    <property type="component" value="Chromosome 10"/>
</dbReference>
<evidence type="ECO:0000256" key="1">
    <source>
        <dbReference type="SAM" id="MobiDB-lite"/>
    </source>
</evidence>
<protein>
    <submittedName>
        <fullName evidence="2">Uncharacterized protein</fullName>
    </submittedName>
</protein>
<proteinExistence type="predicted"/>
<dbReference type="HOGENOM" id="CLU_1020738_0_0_1"/>
<sequence length="273" mass="29204">MLQILDDYTEIRPVLWIFFLKKALLQVYSAKAYLLGAVFREARVDPTVAVLPASAGSRSRGAGPTAGTRRGGSSGAVLELDDEPADGLAHLLEADGADGLDAGGSQRRGRGIRGGGGGGGAGGLIHEALGADPLANRLDELLGVVAGDAEELPPLLERLERGVRGRRLLSPGLPARLHHGRRRRHELLVRLAQLLHRRLHLAAGFLPTRSAAGPIPTRFDLDWTRTTSGIPGLPTNPTGKWAASLVRYLGLALTRMRSSQRLVYPILYPKNRG</sequence>
<organism evidence="2">
    <name type="scientific">Oryza brachyantha</name>
    <name type="common">malo sina</name>
    <dbReference type="NCBI Taxonomy" id="4533"/>
    <lineage>
        <taxon>Eukaryota</taxon>
        <taxon>Viridiplantae</taxon>
        <taxon>Streptophyta</taxon>
        <taxon>Embryophyta</taxon>
        <taxon>Tracheophyta</taxon>
        <taxon>Spermatophyta</taxon>
        <taxon>Magnoliopsida</taxon>
        <taxon>Liliopsida</taxon>
        <taxon>Poales</taxon>
        <taxon>Poaceae</taxon>
        <taxon>BOP clade</taxon>
        <taxon>Oryzoideae</taxon>
        <taxon>Oryzeae</taxon>
        <taxon>Oryzinae</taxon>
        <taxon>Oryza</taxon>
    </lineage>
</organism>